<proteinExistence type="predicted"/>
<dbReference type="Proteomes" id="UP000578531">
    <property type="component" value="Unassembled WGS sequence"/>
</dbReference>
<organism evidence="2 3">
    <name type="scientific">Letharia columbiana</name>
    <dbReference type="NCBI Taxonomy" id="112416"/>
    <lineage>
        <taxon>Eukaryota</taxon>
        <taxon>Fungi</taxon>
        <taxon>Dikarya</taxon>
        <taxon>Ascomycota</taxon>
        <taxon>Pezizomycotina</taxon>
        <taxon>Lecanoromycetes</taxon>
        <taxon>OSLEUM clade</taxon>
        <taxon>Lecanoromycetidae</taxon>
        <taxon>Lecanorales</taxon>
        <taxon>Lecanorineae</taxon>
        <taxon>Parmeliaceae</taxon>
        <taxon>Letharia</taxon>
    </lineage>
</organism>
<feature type="compositionally biased region" description="Polar residues" evidence="1">
    <location>
        <begin position="74"/>
        <end position="112"/>
    </location>
</feature>
<sequence length="208" mass="22412">MASEPDDYQTISDNCPGYMVLISEGIICTRCAGEKRHRPNDCPKPTTAADLATETFLEGDATGDDNADPGMESLSDTSSIFSESTARSESSEMQVTDAHQSDQGGSHQQDTHLPSRGFARPDGSHTDSEPDRTSPSPPNRRAEFRVPKVPLNEPSRAPKIFVKANRQTPNTATTHKSGLANTTGKFDYDNTTCPSSFGFGRLPSEAMG</sequence>
<accession>A0A8H6CK39</accession>
<dbReference type="EMBL" id="JACCJC010000117">
    <property type="protein sequence ID" value="KAF6224566.1"/>
    <property type="molecule type" value="Genomic_DNA"/>
</dbReference>
<evidence type="ECO:0000313" key="2">
    <source>
        <dbReference type="EMBL" id="KAF6224566.1"/>
    </source>
</evidence>
<dbReference type="OrthoDB" id="5353743at2759"/>
<protein>
    <submittedName>
        <fullName evidence="2">Uncharacterized protein</fullName>
    </submittedName>
</protein>
<reference evidence="2 3" key="1">
    <citation type="journal article" date="2020" name="Genomics">
        <title>Complete, high-quality genomes from long-read metagenomic sequencing of two wolf lichen thalli reveals enigmatic genome architecture.</title>
        <authorList>
            <person name="McKenzie S.K."/>
            <person name="Walston R.F."/>
            <person name="Allen J.L."/>
        </authorList>
    </citation>
    <scope>NUCLEOTIDE SEQUENCE [LARGE SCALE GENOMIC DNA]</scope>
    <source>
        <strain evidence="2">WasteWater2</strain>
    </source>
</reference>
<name>A0A8H6CK39_9LECA</name>
<dbReference type="RefSeq" id="XP_037158264.1">
    <property type="nucleotide sequence ID" value="XM_037314835.1"/>
</dbReference>
<comment type="caution">
    <text evidence="2">The sequence shown here is derived from an EMBL/GenBank/DDBJ whole genome shotgun (WGS) entry which is preliminary data.</text>
</comment>
<evidence type="ECO:0000256" key="1">
    <source>
        <dbReference type="SAM" id="MobiDB-lite"/>
    </source>
</evidence>
<gene>
    <name evidence="2" type="ORF">HO173_013006</name>
</gene>
<feature type="compositionally biased region" description="Basic and acidic residues" evidence="1">
    <location>
        <begin position="122"/>
        <end position="132"/>
    </location>
</feature>
<feature type="compositionally biased region" description="Polar residues" evidence="1">
    <location>
        <begin position="165"/>
        <end position="190"/>
    </location>
</feature>
<dbReference type="AlphaFoldDB" id="A0A8H6CK39"/>
<keyword evidence="3" id="KW-1185">Reference proteome</keyword>
<feature type="region of interest" description="Disordered" evidence="1">
    <location>
        <begin position="57"/>
        <end position="190"/>
    </location>
</feature>
<evidence type="ECO:0000313" key="3">
    <source>
        <dbReference type="Proteomes" id="UP000578531"/>
    </source>
</evidence>
<dbReference type="GeneID" id="59294638"/>